<organism evidence="1 2">
    <name type="scientific">Catharanthus roseus</name>
    <name type="common">Madagascar periwinkle</name>
    <name type="synonym">Vinca rosea</name>
    <dbReference type="NCBI Taxonomy" id="4058"/>
    <lineage>
        <taxon>Eukaryota</taxon>
        <taxon>Viridiplantae</taxon>
        <taxon>Streptophyta</taxon>
        <taxon>Embryophyta</taxon>
        <taxon>Tracheophyta</taxon>
        <taxon>Spermatophyta</taxon>
        <taxon>Magnoliopsida</taxon>
        <taxon>eudicotyledons</taxon>
        <taxon>Gunneridae</taxon>
        <taxon>Pentapetalae</taxon>
        <taxon>asterids</taxon>
        <taxon>lamiids</taxon>
        <taxon>Gentianales</taxon>
        <taxon>Apocynaceae</taxon>
        <taxon>Rauvolfioideae</taxon>
        <taxon>Vinceae</taxon>
        <taxon>Catharanthinae</taxon>
        <taxon>Catharanthus</taxon>
    </lineage>
</organism>
<gene>
    <name evidence="1" type="ORF">M9H77_25980</name>
</gene>
<evidence type="ECO:0000313" key="2">
    <source>
        <dbReference type="Proteomes" id="UP001060085"/>
    </source>
</evidence>
<accession>A0ACC0A9R0</accession>
<name>A0ACC0A9R0_CATRO</name>
<keyword evidence="2" id="KW-1185">Reference proteome</keyword>
<dbReference type="Proteomes" id="UP001060085">
    <property type="component" value="Linkage Group LG06"/>
</dbReference>
<comment type="caution">
    <text evidence="1">The sequence shown here is derived from an EMBL/GenBank/DDBJ whole genome shotgun (WGS) entry which is preliminary data.</text>
</comment>
<proteinExistence type="predicted"/>
<sequence length="142" mass="15851">MSQTGKEIFVKNILQLIPTYVMSCFLLPSNIIHSLKSIGFNFALLPKQCWRIINFPSSLMASSLQEKFYSTGSVLPSSLDRENLLSLGLRHSIGNRFSTNISHAKWIPTLKELSLSSFHKSRGPEKKVVELIDSINVVGGKT</sequence>
<evidence type="ECO:0000313" key="1">
    <source>
        <dbReference type="EMBL" id="KAI5657187.1"/>
    </source>
</evidence>
<dbReference type="EMBL" id="CM044706">
    <property type="protein sequence ID" value="KAI5657187.1"/>
    <property type="molecule type" value="Genomic_DNA"/>
</dbReference>
<protein>
    <submittedName>
        <fullName evidence="1">Uncharacterized protein</fullName>
    </submittedName>
</protein>
<reference evidence="2" key="1">
    <citation type="journal article" date="2023" name="Nat. Plants">
        <title>Single-cell RNA sequencing provides a high-resolution roadmap for understanding the multicellular compartmentation of specialized metabolism.</title>
        <authorList>
            <person name="Sun S."/>
            <person name="Shen X."/>
            <person name="Li Y."/>
            <person name="Li Y."/>
            <person name="Wang S."/>
            <person name="Li R."/>
            <person name="Zhang H."/>
            <person name="Shen G."/>
            <person name="Guo B."/>
            <person name="Wei J."/>
            <person name="Xu J."/>
            <person name="St-Pierre B."/>
            <person name="Chen S."/>
            <person name="Sun C."/>
        </authorList>
    </citation>
    <scope>NUCLEOTIDE SEQUENCE [LARGE SCALE GENOMIC DNA]</scope>
</reference>